<dbReference type="InterPro" id="IPR000014">
    <property type="entry name" value="PAS"/>
</dbReference>
<dbReference type="InterPro" id="IPR000700">
    <property type="entry name" value="PAS-assoc_C"/>
</dbReference>
<gene>
    <name evidence="16" type="ORF">BBD41_03620</name>
</gene>
<sequence>MRNFTEDWFWEPMFNKLPVGAVLISLKTEQIVMLNERFCEILGSPRSELLTRTPRDLQVLEGLSQQALQRIESYDIADGLQEAITFQSADGRARSITAEFSLLASPASGEAPLILCCIDRVQTEEPPLPMIRQEELLALILKSGQDLISISNADGIIEYVSPSATPLLGYRQEEMVGRHRAEFYHPADSEEMKQPGKLFSDSEIFNRRIRHKDGHYLWFETSFHIIREADGHITKVLAIARNITKRKIDEDTLARAQRIAKIGSWRWDLVTRTLSFSEEIRRIYGYRLQAVERNHLSLLSAVVPEDRKRLRRAILSAIKGQPDEIIYRIQIADGSIRTLRAQWEVSARSEGKPIELVGMAQDITEESLIAQQMVENEKKYRLITENSLDFISRNTTDDCTFLYCSPSCFSLLGYNPEELVGTSAYDYVYPEDIGPLKAYLQRTLEETSLTPITFRYLHKDGRHIWFEVNCKFITGQDGHREIISIARDISERKRIEFKLKESEQRYRSLFEYNPLAVYSMNLEGEYLTANRNLQTLTGYSLDELVGMYYGPIVADKDLPRTQYHFSQAKEGKPQSYDLTIIHKEGHPIEINTVNIPIIVDEEVVGVYGITRDITERNRSMEEIKKLSRELTLLLNTVSEGIIGLDINGKVAFINPAGASMLGEDADDVIGRSCHQIIREIRHDGSFYRRRNSPLVMALLEGTPLLRTEIVLWRRDGTSFLANYQVNPIWDRGERKGAVMVFRDITDEKEIIRAKESAERADQAKTEFLTMMSHELRTPMNGIIGMIDLLKSTDLDEEQANYTDILQESGESLLHILNEILDFSRIETGKMTISEERVDVRSLLGSIADLFSAKASEKGLSLSWSVNEESVPDAIMADPLRLRQVLVNLVSNAIKFTEHGSVTLTADAIRRTGTGEFTLTIRVTDTGIGIPSDRQHQLFLSFSQLHPSLNRKYGGTGLGLAISKKLVELMGGMIGVDSREFGGSTFYFSIPTRAVEPEDTVRTMFEEAHE</sequence>
<dbReference type="SUPFAM" id="SSF47384">
    <property type="entry name" value="Homodimeric domain of signal transducing histidine kinase"/>
    <property type="match status" value="1"/>
</dbReference>
<keyword evidence="7 16" id="KW-0418">Kinase</keyword>
<dbReference type="InterPro" id="IPR013767">
    <property type="entry name" value="PAS_fold"/>
</dbReference>
<protein>
    <recommendedName>
        <fullName evidence="12">Circadian input-output histidine kinase CikA</fullName>
        <ecNumber evidence="3">2.7.13.3</ecNumber>
    </recommendedName>
    <alternativeName>
        <fullName evidence="11">Sensory/regulatory protein RpfC</fullName>
    </alternativeName>
</protein>
<comment type="similarity">
    <text evidence="2">In the N-terminal section; belongs to the phytochrome family.</text>
</comment>
<dbReference type="Pfam" id="PF02518">
    <property type="entry name" value="HATPase_c"/>
    <property type="match status" value="1"/>
</dbReference>
<dbReference type="EC" id="2.7.13.3" evidence="3"/>
<dbReference type="Gene3D" id="3.30.565.10">
    <property type="entry name" value="Histidine kinase-like ATPase, C-terminal domain"/>
    <property type="match status" value="1"/>
</dbReference>
<evidence type="ECO:0000313" key="16">
    <source>
        <dbReference type="EMBL" id="ANY71745.1"/>
    </source>
</evidence>
<dbReference type="SMART" id="SM00091">
    <property type="entry name" value="PAS"/>
    <property type="match status" value="6"/>
</dbReference>
<dbReference type="SUPFAM" id="SSF55785">
    <property type="entry name" value="PYP-like sensor domain (PAS domain)"/>
    <property type="match status" value="6"/>
</dbReference>
<dbReference type="Pfam" id="PF00512">
    <property type="entry name" value="HisKA"/>
    <property type="match status" value="1"/>
</dbReference>
<feature type="domain" description="PAC" evidence="15">
    <location>
        <begin position="203"/>
        <end position="255"/>
    </location>
</feature>
<dbReference type="InterPro" id="IPR052162">
    <property type="entry name" value="Sensor_kinase/Photoreceptor"/>
</dbReference>
<feature type="domain" description="PAS" evidence="14">
    <location>
        <begin position="249"/>
        <end position="321"/>
    </location>
</feature>
<dbReference type="InterPro" id="IPR004358">
    <property type="entry name" value="Sig_transdc_His_kin-like_C"/>
</dbReference>
<dbReference type="CDD" id="cd16922">
    <property type="entry name" value="HATPase_EvgS-ArcB-TorS-like"/>
    <property type="match status" value="1"/>
</dbReference>
<dbReference type="InterPro" id="IPR003661">
    <property type="entry name" value="HisK_dim/P_dom"/>
</dbReference>
<evidence type="ECO:0000259" key="13">
    <source>
        <dbReference type="PROSITE" id="PS50109"/>
    </source>
</evidence>
<dbReference type="FunFam" id="1.10.287.130:FF:000002">
    <property type="entry name" value="Two-component osmosensing histidine kinase"/>
    <property type="match status" value="1"/>
</dbReference>
<feature type="domain" description="PAS" evidence="14">
    <location>
        <begin position="133"/>
        <end position="194"/>
    </location>
</feature>
<dbReference type="FunFam" id="3.30.565.10:FF:000010">
    <property type="entry name" value="Sensor histidine kinase RcsC"/>
    <property type="match status" value="1"/>
</dbReference>
<dbReference type="Pfam" id="PF13188">
    <property type="entry name" value="PAS_8"/>
    <property type="match status" value="1"/>
</dbReference>
<feature type="domain" description="Histidine kinase" evidence="13">
    <location>
        <begin position="770"/>
        <end position="993"/>
    </location>
</feature>
<evidence type="ECO:0000259" key="14">
    <source>
        <dbReference type="PROSITE" id="PS50112"/>
    </source>
</evidence>
<dbReference type="InterPro" id="IPR003594">
    <property type="entry name" value="HATPase_dom"/>
</dbReference>
<proteinExistence type="inferred from homology"/>
<feature type="domain" description="PAC" evidence="15">
    <location>
        <begin position="574"/>
        <end position="625"/>
    </location>
</feature>
<dbReference type="NCBIfam" id="TIGR00229">
    <property type="entry name" value="sensory_box"/>
    <property type="match status" value="5"/>
</dbReference>
<dbReference type="InterPro" id="IPR001610">
    <property type="entry name" value="PAC"/>
</dbReference>
<dbReference type="CDD" id="cd00082">
    <property type="entry name" value="HisKA"/>
    <property type="match status" value="1"/>
</dbReference>
<dbReference type="Gene3D" id="2.10.70.100">
    <property type="match status" value="1"/>
</dbReference>
<dbReference type="Pfam" id="PF08448">
    <property type="entry name" value="PAS_4"/>
    <property type="match status" value="1"/>
</dbReference>
<dbReference type="PROSITE" id="PS50112">
    <property type="entry name" value="PAS"/>
    <property type="match status" value="5"/>
</dbReference>
<dbReference type="GO" id="GO:0006355">
    <property type="term" value="P:regulation of DNA-templated transcription"/>
    <property type="evidence" value="ECO:0007669"/>
    <property type="project" value="InterPro"/>
</dbReference>
<dbReference type="PROSITE" id="PS50113">
    <property type="entry name" value="PAC"/>
    <property type="match status" value="5"/>
</dbReference>
<dbReference type="GO" id="GO:0005524">
    <property type="term" value="F:ATP binding"/>
    <property type="evidence" value="ECO:0007669"/>
    <property type="project" value="UniProtKB-KW"/>
</dbReference>
<evidence type="ECO:0000256" key="8">
    <source>
        <dbReference type="ARBA" id="ARBA00022840"/>
    </source>
</evidence>
<dbReference type="SMART" id="SM00388">
    <property type="entry name" value="HisKA"/>
    <property type="match status" value="1"/>
</dbReference>
<evidence type="ECO:0000256" key="9">
    <source>
        <dbReference type="ARBA" id="ARBA00023012"/>
    </source>
</evidence>
<feature type="domain" description="PAS" evidence="14">
    <location>
        <begin position="626"/>
        <end position="682"/>
    </location>
</feature>
<keyword evidence="4" id="KW-0597">Phosphoprotein</keyword>
<evidence type="ECO:0000256" key="5">
    <source>
        <dbReference type="ARBA" id="ARBA00022679"/>
    </source>
</evidence>
<dbReference type="PRINTS" id="PR00344">
    <property type="entry name" value="BCTRLSENSOR"/>
</dbReference>
<keyword evidence="5" id="KW-0808">Transferase</keyword>
<keyword evidence="8" id="KW-0067">ATP-binding</keyword>
<dbReference type="Pfam" id="PF00989">
    <property type="entry name" value="PAS"/>
    <property type="match status" value="1"/>
</dbReference>
<feature type="domain" description="PAC" evidence="15">
    <location>
        <begin position="450"/>
        <end position="501"/>
    </location>
</feature>
<reference evidence="16" key="1">
    <citation type="submission" date="2016-08" db="EMBL/GenBank/DDBJ databases">
        <title>Complete Genome Seqeunce of Paenibacillus sp. nov. IHBB 9852 from high altitute lake of Indian trans-Himalayas.</title>
        <authorList>
            <person name="Kiran S."/>
            <person name="Swarnkar M.K."/>
            <person name="Rana A."/>
            <person name="Tewari R."/>
            <person name="Gulati A."/>
        </authorList>
    </citation>
    <scope>NUCLEOTIDE SEQUENCE [LARGE SCALE GENOMIC DNA]</scope>
    <source>
        <strain evidence="16">IHBB 9852</strain>
    </source>
</reference>
<comment type="catalytic activity">
    <reaction evidence="1">
        <text>ATP + protein L-histidine = ADP + protein N-phospho-L-histidine.</text>
        <dbReference type="EC" id="2.7.13.3"/>
    </reaction>
</comment>
<evidence type="ECO:0000256" key="1">
    <source>
        <dbReference type="ARBA" id="ARBA00000085"/>
    </source>
</evidence>
<evidence type="ECO:0000259" key="15">
    <source>
        <dbReference type="PROSITE" id="PS50113"/>
    </source>
</evidence>
<organism evidence="16">
    <name type="scientific">Paenibacillus ihbetae</name>
    <dbReference type="NCBI Taxonomy" id="1870820"/>
    <lineage>
        <taxon>Bacteria</taxon>
        <taxon>Bacillati</taxon>
        <taxon>Bacillota</taxon>
        <taxon>Bacilli</taxon>
        <taxon>Bacillales</taxon>
        <taxon>Paenibacillaceae</taxon>
        <taxon>Paenibacillus</taxon>
    </lineage>
</organism>
<keyword evidence="9" id="KW-0902">Two-component regulatory system</keyword>
<dbReference type="InterPro" id="IPR005467">
    <property type="entry name" value="His_kinase_dom"/>
</dbReference>
<evidence type="ECO:0000256" key="12">
    <source>
        <dbReference type="ARBA" id="ARBA00074306"/>
    </source>
</evidence>
<name>A0A1B2DVM6_9BACL</name>
<dbReference type="SMART" id="SM00086">
    <property type="entry name" value="PAC"/>
    <property type="match status" value="5"/>
</dbReference>
<dbReference type="PANTHER" id="PTHR43304">
    <property type="entry name" value="PHYTOCHROME-LIKE PROTEIN CPH1"/>
    <property type="match status" value="1"/>
</dbReference>
<dbReference type="RefSeq" id="WP_099476756.1">
    <property type="nucleotide sequence ID" value="NZ_CP016809.1"/>
</dbReference>
<dbReference type="CDD" id="cd00130">
    <property type="entry name" value="PAS"/>
    <property type="match status" value="5"/>
</dbReference>
<dbReference type="InterPro" id="IPR036890">
    <property type="entry name" value="HATPase_C_sf"/>
</dbReference>
<comment type="subunit">
    <text evidence="10">At low DSF concentrations, interacts with RpfF.</text>
</comment>
<dbReference type="Gene3D" id="3.30.450.20">
    <property type="entry name" value="PAS domain"/>
    <property type="match status" value="6"/>
</dbReference>
<evidence type="ECO:0000256" key="11">
    <source>
        <dbReference type="ARBA" id="ARBA00068150"/>
    </source>
</evidence>
<dbReference type="InterPro" id="IPR013656">
    <property type="entry name" value="PAS_4"/>
</dbReference>
<evidence type="ECO:0000256" key="7">
    <source>
        <dbReference type="ARBA" id="ARBA00022777"/>
    </source>
</evidence>
<evidence type="ECO:0000256" key="4">
    <source>
        <dbReference type="ARBA" id="ARBA00022553"/>
    </source>
</evidence>
<dbReference type="InterPro" id="IPR036097">
    <property type="entry name" value="HisK_dim/P_sf"/>
</dbReference>
<keyword evidence="6" id="KW-0547">Nucleotide-binding</keyword>
<dbReference type="InterPro" id="IPR035965">
    <property type="entry name" value="PAS-like_dom_sf"/>
</dbReference>
<feature type="domain" description="PAC" evidence="15">
    <location>
        <begin position="323"/>
        <end position="375"/>
    </location>
</feature>
<dbReference type="Pfam" id="PF08447">
    <property type="entry name" value="PAS_3"/>
    <property type="match status" value="3"/>
</dbReference>
<feature type="domain" description="PAS" evidence="14">
    <location>
        <begin position="376"/>
        <end position="447"/>
    </location>
</feature>
<dbReference type="PROSITE" id="PS50109">
    <property type="entry name" value="HIS_KIN"/>
    <property type="match status" value="1"/>
</dbReference>
<evidence type="ECO:0000256" key="6">
    <source>
        <dbReference type="ARBA" id="ARBA00022741"/>
    </source>
</evidence>
<evidence type="ECO:0000256" key="3">
    <source>
        <dbReference type="ARBA" id="ARBA00012438"/>
    </source>
</evidence>
<dbReference type="Gene3D" id="1.10.287.130">
    <property type="match status" value="1"/>
</dbReference>
<dbReference type="SUPFAM" id="SSF55874">
    <property type="entry name" value="ATPase domain of HSP90 chaperone/DNA topoisomerase II/histidine kinase"/>
    <property type="match status" value="1"/>
</dbReference>
<dbReference type="SMART" id="SM00387">
    <property type="entry name" value="HATPase_c"/>
    <property type="match status" value="1"/>
</dbReference>
<evidence type="ECO:0000256" key="2">
    <source>
        <dbReference type="ARBA" id="ARBA00006402"/>
    </source>
</evidence>
<dbReference type="InterPro" id="IPR013655">
    <property type="entry name" value="PAS_fold_3"/>
</dbReference>
<dbReference type="EMBL" id="CP016809">
    <property type="protein sequence ID" value="ANY71745.1"/>
    <property type="molecule type" value="Genomic_DNA"/>
</dbReference>
<accession>A0A1B2DVM6</accession>
<dbReference type="GO" id="GO:0000155">
    <property type="term" value="F:phosphorelay sensor kinase activity"/>
    <property type="evidence" value="ECO:0007669"/>
    <property type="project" value="InterPro"/>
</dbReference>
<dbReference type="AlphaFoldDB" id="A0A1B2DVM6"/>
<feature type="domain" description="PAS" evidence="14">
    <location>
        <begin position="502"/>
        <end position="546"/>
    </location>
</feature>
<dbReference type="PANTHER" id="PTHR43304:SF1">
    <property type="entry name" value="PAC DOMAIN-CONTAINING PROTEIN"/>
    <property type="match status" value="1"/>
</dbReference>
<evidence type="ECO:0000256" key="10">
    <source>
        <dbReference type="ARBA" id="ARBA00064003"/>
    </source>
</evidence>
<feature type="domain" description="PAC" evidence="15">
    <location>
        <begin position="705"/>
        <end position="756"/>
    </location>
</feature>
<dbReference type="KEGG" id="pib:BBD41_03620"/>